<name>B0XJY2_CULQU</name>
<dbReference type="GO" id="GO:0005576">
    <property type="term" value="C:extracellular region"/>
    <property type="evidence" value="ECO:0007669"/>
    <property type="project" value="UniProtKB-SubCell"/>
</dbReference>
<dbReference type="HOGENOM" id="CLU_107288_4_0_1"/>
<comment type="similarity">
    <text evidence="2">Belongs to the PBP/GOBP family.</text>
</comment>
<evidence type="ECO:0000256" key="3">
    <source>
        <dbReference type="ARBA" id="ARBA00022525"/>
    </source>
</evidence>
<reference evidence="6" key="2">
    <citation type="submission" date="2020-05" db="UniProtKB">
        <authorList>
            <consortium name="EnsemblMetazoa"/>
        </authorList>
    </citation>
    <scope>IDENTIFICATION</scope>
    <source>
        <strain evidence="6">JHB</strain>
    </source>
</reference>
<feature type="chain" id="PRO_5011409461" evidence="4">
    <location>
        <begin position="21"/>
        <end position="141"/>
    </location>
</feature>
<evidence type="ECO:0000256" key="4">
    <source>
        <dbReference type="SAM" id="SignalP"/>
    </source>
</evidence>
<organism>
    <name type="scientific">Culex quinquefasciatus</name>
    <name type="common">Southern house mosquito</name>
    <name type="synonym">Culex pungens</name>
    <dbReference type="NCBI Taxonomy" id="7176"/>
    <lineage>
        <taxon>Eukaryota</taxon>
        <taxon>Metazoa</taxon>
        <taxon>Ecdysozoa</taxon>
        <taxon>Arthropoda</taxon>
        <taxon>Hexapoda</taxon>
        <taxon>Insecta</taxon>
        <taxon>Pterygota</taxon>
        <taxon>Neoptera</taxon>
        <taxon>Endopterygota</taxon>
        <taxon>Diptera</taxon>
        <taxon>Nematocera</taxon>
        <taxon>Culicoidea</taxon>
        <taxon>Culicidae</taxon>
        <taxon>Culicinae</taxon>
        <taxon>Culicini</taxon>
        <taxon>Culex</taxon>
        <taxon>Culex</taxon>
    </lineage>
</organism>
<dbReference type="InterPro" id="IPR006170">
    <property type="entry name" value="PBP/GOBP"/>
</dbReference>
<evidence type="ECO:0000313" key="5">
    <source>
        <dbReference type="EMBL" id="EDS30927.1"/>
    </source>
</evidence>
<dbReference type="InParanoid" id="B0XJY2"/>
<dbReference type="Pfam" id="PF01395">
    <property type="entry name" value="PBP_GOBP"/>
    <property type="match status" value="1"/>
</dbReference>
<comment type="subcellular location">
    <subcellularLocation>
        <location evidence="1">Secreted</location>
    </subcellularLocation>
</comment>
<dbReference type="VEuPathDB" id="VectorBase:CPIJ019750"/>
<dbReference type="InterPro" id="IPR036728">
    <property type="entry name" value="PBP_GOBP_sf"/>
</dbReference>
<keyword evidence="4" id="KW-0732">Signal</keyword>
<gene>
    <name evidence="6" type="primary">6053961</name>
    <name evidence="5" type="ORF">CpipJ_CPIJ019750</name>
</gene>
<dbReference type="EnsemblMetazoa" id="CPIJ019750-RA">
    <property type="protein sequence ID" value="CPIJ019750-PA"/>
    <property type="gene ID" value="CPIJ019750"/>
</dbReference>
<dbReference type="Gene3D" id="1.10.238.20">
    <property type="entry name" value="Pheromone/general odorant binding protein domain"/>
    <property type="match status" value="1"/>
</dbReference>
<feature type="signal peptide" evidence="4">
    <location>
        <begin position="1"/>
        <end position="20"/>
    </location>
</feature>
<evidence type="ECO:0000256" key="2">
    <source>
        <dbReference type="ARBA" id="ARBA00008098"/>
    </source>
</evidence>
<evidence type="ECO:0000256" key="1">
    <source>
        <dbReference type="ARBA" id="ARBA00004613"/>
    </source>
</evidence>
<keyword evidence="7" id="KW-1185">Reference proteome</keyword>
<reference evidence="5" key="1">
    <citation type="submission" date="2007-03" db="EMBL/GenBank/DDBJ databases">
        <title>Annotation of Culex pipiens quinquefasciatus.</title>
        <authorList>
            <consortium name="The Broad Institute Genome Sequencing Platform"/>
            <person name="Atkinson P.W."/>
            <person name="Hemingway J."/>
            <person name="Christensen B.M."/>
            <person name="Higgs S."/>
            <person name="Kodira C."/>
            <person name="Hannick L."/>
            <person name="Megy K."/>
            <person name="O'Leary S."/>
            <person name="Pearson M."/>
            <person name="Haas B.J."/>
            <person name="Mauceli E."/>
            <person name="Wortman J.R."/>
            <person name="Lee N.H."/>
            <person name="Guigo R."/>
            <person name="Stanke M."/>
            <person name="Alvarado L."/>
            <person name="Amedeo P."/>
            <person name="Antoine C.H."/>
            <person name="Arensburger P."/>
            <person name="Bidwell S.L."/>
            <person name="Crawford M."/>
            <person name="Camaro F."/>
            <person name="Devon K."/>
            <person name="Engels R."/>
            <person name="Hammond M."/>
            <person name="Howarth C."/>
            <person name="Koehrsen M."/>
            <person name="Lawson D."/>
            <person name="Montgomery P."/>
            <person name="Nene V."/>
            <person name="Nusbaum C."/>
            <person name="Puiu D."/>
            <person name="Romero-Severson J."/>
            <person name="Severson D.W."/>
            <person name="Shumway M."/>
            <person name="Sisk P."/>
            <person name="Stolte C."/>
            <person name="Zeng Q."/>
            <person name="Eisenstadt E."/>
            <person name="Fraser-Liggett C."/>
            <person name="Strausberg R."/>
            <person name="Galagan J."/>
            <person name="Birren B."/>
            <person name="Collins F.H."/>
        </authorList>
    </citation>
    <scope>NUCLEOTIDE SEQUENCE [LARGE SCALE GENOMIC DNA]</scope>
    <source>
        <strain evidence="5">JHB</strain>
    </source>
</reference>
<dbReference type="KEGG" id="cqu:CpipJ_CPIJ019750"/>
<dbReference type="Proteomes" id="UP000002320">
    <property type="component" value="Unassembled WGS sequence"/>
</dbReference>
<protein>
    <submittedName>
        <fullName evidence="5">Predicted protein</fullName>
    </submittedName>
</protein>
<keyword evidence="3" id="KW-0964">Secreted</keyword>
<evidence type="ECO:0000313" key="6">
    <source>
        <dbReference type="EnsemblMetazoa" id="CPIJ019750-PA"/>
    </source>
</evidence>
<accession>B0XJY2</accession>
<proteinExistence type="inferred from homology"/>
<dbReference type="AlphaFoldDB" id="B0XJY2"/>
<dbReference type="GO" id="GO:0005549">
    <property type="term" value="F:odorant binding"/>
    <property type="evidence" value="ECO:0007669"/>
    <property type="project" value="InterPro"/>
</dbReference>
<sequence length="141" mass="16145">MSKFRIMFGILFALILYCQAFLTRTQLLKLHTHFEQCNAEFNVSSNLHFEEHAEHLDLSLAGPMFFKVLVCVHRRANFTDVNGDLIVPNMVEFLREDHNVSGFPAQISKCVSHTGSPEEKMRALYTCASKLSSSPRNETFF</sequence>
<evidence type="ECO:0000313" key="7">
    <source>
        <dbReference type="Proteomes" id="UP000002320"/>
    </source>
</evidence>
<dbReference type="EMBL" id="DS233647">
    <property type="protein sequence ID" value="EDS30927.1"/>
    <property type="molecule type" value="Genomic_DNA"/>
</dbReference>
<dbReference type="SUPFAM" id="SSF47565">
    <property type="entry name" value="Insect pheromone/odorant-binding proteins"/>
    <property type="match status" value="1"/>
</dbReference>